<reference evidence="2" key="2">
    <citation type="submission" date="2015-06" db="UniProtKB">
        <authorList>
            <consortium name="EnsemblPlants"/>
        </authorList>
    </citation>
    <scope>IDENTIFICATION</scope>
    <source>
        <strain evidence="2">DM1-3 516 R44</strain>
    </source>
</reference>
<evidence type="ECO:0000256" key="1">
    <source>
        <dbReference type="SAM" id="MobiDB-lite"/>
    </source>
</evidence>
<evidence type="ECO:0000313" key="2">
    <source>
        <dbReference type="EnsemblPlants" id="PGSC0003DMT400090299"/>
    </source>
</evidence>
<evidence type="ECO:0000313" key="3">
    <source>
        <dbReference type="Proteomes" id="UP000011115"/>
    </source>
</evidence>
<evidence type="ECO:0008006" key="4">
    <source>
        <dbReference type="Google" id="ProtNLM"/>
    </source>
</evidence>
<reference evidence="3" key="1">
    <citation type="journal article" date="2011" name="Nature">
        <title>Genome sequence and analysis of the tuber crop potato.</title>
        <authorList>
            <consortium name="The Potato Genome Sequencing Consortium"/>
        </authorList>
    </citation>
    <scope>NUCLEOTIDE SEQUENCE [LARGE SCALE GENOMIC DNA]</scope>
    <source>
        <strain evidence="3">cv. DM1-3 516 R44</strain>
    </source>
</reference>
<organism evidence="2 3">
    <name type="scientific">Solanum tuberosum</name>
    <name type="common">Potato</name>
    <dbReference type="NCBI Taxonomy" id="4113"/>
    <lineage>
        <taxon>Eukaryota</taxon>
        <taxon>Viridiplantae</taxon>
        <taxon>Streptophyta</taxon>
        <taxon>Embryophyta</taxon>
        <taxon>Tracheophyta</taxon>
        <taxon>Spermatophyta</taxon>
        <taxon>Magnoliopsida</taxon>
        <taxon>eudicotyledons</taxon>
        <taxon>Gunneridae</taxon>
        <taxon>Pentapetalae</taxon>
        <taxon>asterids</taxon>
        <taxon>lamiids</taxon>
        <taxon>Solanales</taxon>
        <taxon>Solanaceae</taxon>
        <taxon>Solanoideae</taxon>
        <taxon>Solaneae</taxon>
        <taxon>Solanum</taxon>
    </lineage>
</organism>
<dbReference type="InParanoid" id="M1DK33"/>
<proteinExistence type="predicted"/>
<accession>M1DK33</accession>
<name>M1DK33_SOLTU</name>
<keyword evidence="3" id="KW-1185">Reference proteome</keyword>
<feature type="region of interest" description="Disordered" evidence="1">
    <location>
        <begin position="90"/>
        <end position="127"/>
    </location>
</feature>
<dbReference type="PaxDb" id="4113-PGSC0003DMT400090299"/>
<sequence length="127" mass="13942">MSMNGNYGYQMDQVLSSLYQEPKEVKVWKVSERCKWASQRSSRCIAEEVGDPDLDHRWTIDNFKVVSVKLDVPRKLLVNHRPVVRNVLADTPVEAPGGSGTTIPPEVTPSTDAQISSTTPGTDGATA</sequence>
<dbReference type="AlphaFoldDB" id="M1DK33"/>
<feature type="compositionally biased region" description="Polar residues" evidence="1">
    <location>
        <begin position="108"/>
        <end position="121"/>
    </location>
</feature>
<dbReference type="Proteomes" id="UP000011115">
    <property type="component" value="Unassembled WGS sequence"/>
</dbReference>
<dbReference type="Gramene" id="PGSC0003DMT400090299">
    <property type="protein sequence ID" value="PGSC0003DMT400090299"/>
    <property type="gene ID" value="PGSC0003DMG400039870"/>
</dbReference>
<dbReference type="HOGENOM" id="CLU_1974430_0_0_1"/>
<protein>
    <recommendedName>
        <fullName evidence="4">Integrase core domain containing protein</fullName>
    </recommendedName>
</protein>
<dbReference type="EnsemblPlants" id="PGSC0003DMT400090299">
    <property type="protein sequence ID" value="PGSC0003DMT400090299"/>
    <property type="gene ID" value="PGSC0003DMG400039870"/>
</dbReference>